<dbReference type="Pfam" id="PF00076">
    <property type="entry name" value="RRM_1"/>
    <property type="match status" value="1"/>
</dbReference>
<feature type="coiled-coil region" evidence="3">
    <location>
        <begin position="47"/>
        <end position="77"/>
    </location>
</feature>
<feature type="region of interest" description="Disordered" evidence="4">
    <location>
        <begin position="19"/>
        <end position="47"/>
    </location>
</feature>
<dbReference type="AlphaFoldDB" id="A0A8R1U6G4"/>
<dbReference type="InterPro" id="IPR000504">
    <property type="entry name" value="RRM_dom"/>
</dbReference>
<evidence type="ECO:0000256" key="2">
    <source>
        <dbReference type="PROSITE-ProRule" id="PRU00176"/>
    </source>
</evidence>
<dbReference type="PANTHER" id="PTHR23236:SF12">
    <property type="entry name" value="EUKARYOTIC INITIATION FACTOR 4B-RELATED"/>
    <property type="match status" value="1"/>
</dbReference>
<feature type="domain" description="RRM" evidence="5">
    <location>
        <begin position="98"/>
        <end position="175"/>
    </location>
</feature>
<proteinExistence type="predicted"/>
<evidence type="ECO:0000256" key="3">
    <source>
        <dbReference type="SAM" id="Coils"/>
    </source>
</evidence>
<dbReference type="PROSITE" id="PS50102">
    <property type="entry name" value="RRM"/>
    <property type="match status" value="1"/>
</dbReference>
<gene>
    <name evidence="6" type="primary">WBGene00097666</name>
</gene>
<dbReference type="EnsemblMetazoa" id="PPA08112.1">
    <property type="protein sequence ID" value="PPA08112.1"/>
    <property type="gene ID" value="WBGene00097666"/>
</dbReference>
<dbReference type="Proteomes" id="UP000005239">
    <property type="component" value="Unassembled WGS sequence"/>
</dbReference>
<protein>
    <recommendedName>
        <fullName evidence="5">RRM domain-containing protein</fullName>
    </recommendedName>
</protein>
<reference evidence="6" key="2">
    <citation type="submission" date="2022-06" db="UniProtKB">
        <authorList>
            <consortium name="EnsemblMetazoa"/>
        </authorList>
    </citation>
    <scope>IDENTIFICATION</scope>
    <source>
        <strain evidence="6">PS312</strain>
    </source>
</reference>
<keyword evidence="1 2" id="KW-0694">RNA-binding</keyword>
<evidence type="ECO:0000313" key="6">
    <source>
        <dbReference type="EnsemblMetazoa" id="PPA08112.1"/>
    </source>
</evidence>
<keyword evidence="3" id="KW-0175">Coiled coil</keyword>
<evidence type="ECO:0000259" key="5">
    <source>
        <dbReference type="PROSITE" id="PS50102"/>
    </source>
</evidence>
<name>A0A8R1U6G4_PRIPA</name>
<accession>A0A8R1U6G4</accession>
<dbReference type="Gene3D" id="3.30.70.330">
    <property type="match status" value="1"/>
</dbReference>
<dbReference type="SUPFAM" id="SSF54928">
    <property type="entry name" value="RNA-binding domain, RBD"/>
    <property type="match status" value="1"/>
</dbReference>
<dbReference type="SMART" id="SM00360">
    <property type="entry name" value="RRM"/>
    <property type="match status" value="1"/>
</dbReference>
<dbReference type="GO" id="GO:0003723">
    <property type="term" value="F:RNA binding"/>
    <property type="evidence" value="ECO:0007669"/>
    <property type="project" value="UniProtKB-UniRule"/>
</dbReference>
<reference evidence="7" key="1">
    <citation type="journal article" date="2008" name="Nat. Genet.">
        <title>The Pristionchus pacificus genome provides a unique perspective on nematode lifestyle and parasitism.</title>
        <authorList>
            <person name="Dieterich C."/>
            <person name="Clifton S.W."/>
            <person name="Schuster L.N."/>
            <person name="Chinwalla A."/>
            <person name="Delehaunty K."/>
            <person name="Dinkelacker I."/>
            <person name="Fulton L."/>
            <person name="Fulton R."/>
            <person name="Godfrey J."/>
            <person name="Minx P."/>
            <person name="Mitreva M."/>
            <person name="Roeseler W."/>
            <person name="Tian H."/>
            <person name="Witte H."/>
            <person name="Yang S.P."/>
            <person name="Wilson R.K."/>
            <person name="Sommer R.J."/>
        </authorList>
    </citation>
    <scope>NUCLEOTIDE SEQUENCE [LARGE SCALE GENOMIC DNA]</scope>
    <source>
        <strain evidence="7">PS312</strain>
    </source>
</reference>
<dbReference type="InterPro" id="IPR012677">
    <property type="entry name" value="Nucleotide-bd_a/b_plait_sf"/>
</dbReference>
<dbReference type="InterPro" id="IPR035979">
    <property type="entry name" value="RBD_domain_sf"/>
</dbReference>
<dbReference type="GO" id="GO:0071013">
    <property type="term" value="C:catalytic step 2 spliceosome"/>
    <property type="evidence" value="ECO:0000318"/>
    <property type="project" value="GO_Central"/>
</dbReference>
<sequence>MRCGFDALRLRALRNSNSMDETDSSIKLEEDEEQSSQISMSDNEPDLDELQRRMIEIDEEQAKLKLIQSEVDNSLNLSSSSLSGTTLSAEEKAEADGRSVYVGNVDYSCTAEELESHFHGCGSVSRVTILCDKFTGHPKGFAYVEFADSEGRNNALAMNESLLKGRQIKVMEKRTNRPGISSTNRFPRMRGAARGRGGVIIKYVPVYAGGRGRGMRGRRRPYM</sequence>
<organism evidence="6 7">
    <name type="scientific">Pristionchus pacificus</name>
    <name type="common">Parasitic nematode worm</name>
    <dbReference type="NCBI Taxonomy" id="54126"/>
    <lineage>
        <taxon>Eukaryota</taxon>
        <taxon>Metazoa</taxon>
        <taxon>Ecdysozoa</taxon>
        <taxon>Nematoda</taxon>
        <taxon>Chromadorea</taxon>
        <taxon>Rhabditida</taxon>
        <taxon>Rhabditina</taxon>
        <taxon>Diplogasteromorpha</taxon>
        <taxon>Diplogasteroidea</taxon>
        <taxon>Neodiplogasteridae</taxon>
        <taxon>Pristionchus</taxon>
    </lineage>
</organism>
<evidence type="ECO:0000256" key="4">
    <source>
        <dbReference type="SAM" id="MobiDB-lite"/>
    </source>
</evidence>
<keyword evidence="7" id="KW-1185">Reference proteome</keyword>
<dbReference type="GO" id="GO:0035145">
    <property type="term" value="C:exon-exon junction complex"/>
    <property type="evidence" value="ECO:0000318"/>
    <property type="project" value="GO_Central"/>
</dbReference>
<dbReference type="PANTHER" id="PTHR23236">
    <property type="entry name" value="EUKARYOTIC TRANSLATION INITIATION FACTOR 4B/4H"/>
    <property type="match status" value="1"/>
</dbReference>
<evidence type="ECO:0000313" key="7">
    <source>
        <dbReference type="Proteomes" id="UP000005239"/>
    </source>
</evidence>
<evidence type="ECO:0000256" key="1">
    <source>
        <dbReference type="ARBA" id="ARBA00022884"/>
    </source>
</evidence>
<dbReference type="GO" id="GO:0008380">
    <property type="term" value="P:RNA splicing"/>
    <property type="evidence" value="ECO:0000318"/>
    <property type="project" value="GO_Central"/>
</dbReference>